<dbReference type="AlphaFoldDB" id="A0A9X1A6J5"/>
<reference evidence="1" key="2">
    <citation type="submission" date="2021-03" db="EMBL/GenBank/DDBJ databases">
        <authorList>
            <person name="Artuso I."/>
            <person name="Turrini P."/>
            <person name="Pirolo M."/>
            <person name="Lugli G.A."/>
            <person name="Ventura M."/>
            <person name="Visca P."/>
        </authorList>
    </citation>
    <scope>NUCLEOTIDE SEQUENCE</scope>
    <source>
        <strain evidence="1">LMG 26462</strain>
    </source>
</reference>
<accession>A0A9X1A6J5</accession>
<proteinExistence type="predicted"/>
<keyword evidence="2" id="KW-1185">Reference proteome</keyword>
<name>A0A9X1A6J5_9HYPH</name>
<protein>
    <submittedName>
        <fullName evidence="1">Uncharacterized protein</fullName>
    </submittedName>
</protein>
<dbReference type="Proteomes" id="UP001138921">
    <property type="component" value="Unassembled WGS sequence"/>
</dbReference>
<evidence type="ECO:0000313" key="2">
    <source>
        <dbReference type="Proteomes" id="UP001138921"/>
    </source>
</evidence>
<dbReference type="EMBL" id="JAFLWW010000001">
    <property type="protein sequence ID" value="MBT1153980.1"/>
    <property type="molecule type" value="Genomic_DNA"/>
</dbReference>
<organism evidence="1 2">
    <name type="scientific">Aminobacter anthyllidis</name>
    <dbReference type="NCBI Taxonomy" id="1035067"/>
    <lineage>
        <taxon>Bacteria</taxon>
        <taxon>Pseudomonadati</taxon>
        <taxon>Pseudomonadota</taxon>
        <taxon>Alphaproteobacteria</taxon>
        <taxon>Hyphomicrobiales</taxon>
        <taxon>Phyllobacteriaceae</taxon>
        <taxon>Aminobacter</taxon>
    </lineage>
</organism>
<reference evidence="1" key="1">
    <citation type="journal article" date="2021" name="Microorganisms">
        <title>Phylogenomic Reconstruction and Metabolic Potential of the Genus Aminobacter.</title>
        <authorList>
            <person name="Artuso I."/>
            <person name="Turrini P."/>
            <person name="Pirolo M."/>
            <person name="Lugli G.A."/>
            <person name="Ventura M."/>
            <person name="Visca P."/>
        </authorList>
    </citation>
    <scope>NUCLEOTIDE SEQUENCE</scope>
    <source>
        <strain evidence="1">LMG 26462</strain>
    </source>
</reference>
<comment type="caution">
    <text evidence="1">The sequence shown here is derived from an EMBL/GenBank/DDBJ whole genome shotgun (WGS) entry which is preliminary data.</text>
</comment>
<sequence>MAAWFISITSSKSIKSQDYPPQHFILINGEFTGEGETGREALSHDRPNMMLPATANFSTTSWRMVSDMAVKRGNRSPVFRIGLASVSDSNAGKIKSNVR</sequence>
<evidence type="ECO:0000313" key="1">
    <source>
        <dbReference type="EMBL" id="MBT1153980.1"/>
    </source>
</evidence>
<gene>
    <name evidence="1" type="ORF">J1C56_00075</name>
</gene>
<dbReference type="RefSeq" id="WP_214385000.1">
    <property type="nucleotide sequence ID" value="NZ_JAFLWW010000001.1"/>
</dbReference>